<evidence type="ECO:0000256" key="12">
    <source>
        <dbReference type="ARBA" id="ARBA00022884"/>
    </source>
</evidence>
<evidence type="ECO:0000256" key="17">
    <source>
        <dbReference type="ARBA" id="ARBA00023204"/>
    </source>
</evidence>
<dbReference type="InterPro" id="IPR019447">
    <property type="entry name" value="DNA/RNA-bd_Kin17_WH-like_dom"/>
</dbReference>
<dbReference type="FunFam" id="2.30.30.140:FF:000031">
    <property type="entry name" value="DNA/RNA-binding protein KIN17 isoform X1"/>
    <property type="match status" value="1"/>
</dbReference>
<proteinExistence type="inferred from homology"/>
<feature type="coiled-coil region" evidence="23">
    <location>
        <begin position="149"/>
        <end position="176"/>
    </location>
</feature>
<gene>
    <name evidence="26" type="primary">KIN</name>
</gene>
<evidence type="ECO:0000256" key="5">
    <source>
        <dbReference type="ARBA" id="ARBA00022490"/>
    </source>
</evidence>
<dbReference type="InterPro" id="IPR038254">
    <property type="entry name" value="KIN17_WH-like_sf"/>
</dbReference>
<reference evidence="26" key="1">
    <citation type="submission" date="2025-08" db="UniProtKB">
        <authorList>
            <consortium name="RefSeq"/>
        </authorList>
    </citation>
    <scope>IDENTIFICATION</scope>
</reference>
<keyword evidence="10" id="KW-0863">Zinc-finger</keyword>
<dbReference type="SUPFAM" id="SSF57667">
    <property type="entry name" value="beta-beta-alpha zinc fingers"/>
    <property type="match status" value="1"/>
</dbReference>
<evidence type="ECO:0000313" key="25">
    <source>
        <dbReference type="Proteomes" id="UP000504612"/>
    </source>
</evidence>
<sequence length="393" mass="45560">MGKTDFLSPKAIANRIKSKGLQKLRWYCQMCQKQCRDENGFKCHCMSESHQRQLLLASENPQQFMDYFSEEFRNDFLELLRRRFGTKRVHNNIVYNEYISHREHIHMNATQWETLTDFTKWLGREGLCKVDETPKGWYIQYIDRDPETIRRQQEQEKKKKQDLDDEEKTARFIEQQVRRGLEGKDQEQPIFTELNRENEEEKVTFNLNKGASTSAAAAQQQPKASVLKPSGALLPVKRKEIPPTSKPIKEKKKKRSALDEIIEFEEEKKKTARKDYWLQPEIVVKIITKKLGEKYYKRKAVVKEVIDKYTAVVKVINSGDKLKLDQTHLETVIPAPGKKVLILNGGYRGNEATLLGINEKSFSATVLVESGALKGHQVDGIPYEDISKLASID</sequence>
<dbReference type="AlphaFoldDB" id="A0A6J1VGR5"/>
<keyword evidence="17" id="KW-0234">DNA repair</keyword>
<comment type="subunit">
    <text evidence="20">Associated with DNA polymerase alpha, RFC1 and cyclin A, in multiprotein DNA replication complexes. Also associates with replication origins at the G1/S phase boundary and throughout the S phase in vivo.</text>
</comment>
<protein>
    <recommendedName>
        <fullName evidence="21">DNA/RNA-binding protein KIN17</fullName>
    </recommendedName>
    <alternativeName>
        <fullName evidence="22">Binding to curved DNA</fullName>
    </alternativeName>
</protein>
<evidence type="ECO:0000313" key="26">
    <source>
        <dbReference type="RefSeq" id="XP_026539758.1"/>
    </source>
</evidence>
<dbReference type="GO" id="GO:0003690">
    <property type="term" value="F:double-stranded DNA binding"/>
    <property type="evidence" value="ECO:0007669"/>
    <property type="project" value="TreeGrafter"/>
</dbReference>
<comment type="similarity">
    <text evidence="3">Belongs to the KIN17 family.</text>
</comment>
<evidence type="ECO:0000256" key="9">
    <source>
        <dbReference type="ARBA" id="ARBA00022763"/>
    </source>
</evidence>
<keyword evidence="25" id="KW-1185">Reference proteome</keyword>
<dbReference type="GO" id="GO:0006310">
    <property type="term" value="P:DNA recombination"/>
    <property type="evidence" value="ECO:0007669"/>
    <property type="project" value="UniProtKB-KW"/>
</dbReference>
<dbReference type="CDD" id="cd13155">
    <property type="entry name" value="KOW_KIN17"/>
    <property type="match status" value="1"/>
</dbReference>
<evidence type="ECO:0000256" key="2">
    <source>
        <dbReference type="ARBA" id="ARBA00004496"/>
    </source>
</evidence>
<evidence type="ECO:0000256" key="10">
    <source>
        <dbReference type="ARBA" id="ARBA00022771"/>
    </source>
</evidence>
<evidence type="ECO:0000256" key="20">
    <source>
        <dbReference type="ARBA" id="ARBA00062063"/>
    </source>
</evidence>
<dbReference type="FunFam" id="1.10.10.2030:FF:000001">
    <property type="entry name" value="DNA/RNA-binding protein KIN17, putative"/>
    <property type="match status" value="1"/>
</dbReference>
<dbReference type="InterPro" id="IPR056767">
    <property type="entry name" value="C2H2-Znf_KIN17"/>
</dbReference>
<evidence type="ECO:0000256" key="23">
    <source>
        <dbReference type="SAM" id="Coils"/>
    </source>
</evidence>
<keyword evidence="7" id="KW-0235">DNA replication</keyword>
<feature type="domain" description="DNA/RNA-binding protein Kin17 WH-like" evidence="24">
    <location>
        <begin position="52"/>
        <end position="178"/>
    </location>
</feature>
<dbReference type="Proteomes" id="UP000504612">
    <property type="component" value="Unplaced"/>
</dbReference>
<dbReference type="GO" id="GO:0006397">
    <property type="term" value="P:mRNA processing"/>
    <property type="evidence" value="ECO:0007669"/>
    <property type="project" value="UniProtKB-KW"/>
</dbReference>
<keyword evidence="6" id="KW-0507">mRNA processing</keyword>
<dbReference type="FunFam" id="2.30.30.30:FF:000021">
    <property type="entry name" value="DNA/RNA-binding protein KIN17, putative"/>
    <property type="match status" value="1"/>
</dbReference>
<evidence type="ECO:0000256" key="15">
    <source>
        <dbReference type="ARBA" id="ARBA00023125"/>
    </source>
</evidence>
<dbReference type="InterPro" id="IPR014722">
    <property type="entry name" value="Rib_uL2_dom2"/>
</dbReference>
<dbReference type="GO" id="GO:0005634">
    <property type="term" value="C:nucleus"/>
    <property type="evidence" value="ECO:0007669"/>
    <property type="project" value="UniProtKB-SubCell"/>
</dbReference>
<dbReference type="RefSeq" id="XP_026539758.1">
    <property type="nucleotide sequence ID" value="XM_026683973.1"/>
</dbReference>
<evidence type="ECO:0000256" key="4">
    <source>
        <dbReference type="ARBA" id="ARBA00022481"/>
    </source>
</evidence>
<accession>A0A6J1VGR5</accession>
<evidence type="ECO:0000256" key="19">
    <source>
        <dbReference type="ARBA" id="ARBA00054469"/>
    </source>
</evidence>
<dbReference type="GO" id="GO:0008270">
    <property type="term" value="F:zinc ion binding"/>
    <property type="evidence" value="ECO:0007669"/>
    <property type="project" value="UniProtKB-KW"/>
</dbReference>
<keyword evidence="4" id="KW-0488">Methylation</keyword>
<evidence type="ECO:0000256" key="1">
    <source>
        <dbReference type="ARBA" id="ARBA00004123"/>
    </source>
</evidence>
<keyword evidence="14 23" id="KW-0175">Coiled coil</keyword>
<evidence type="ECO:0000256" key="18">
    <source>
        <dbReference type="ARBA" id="ARBA00023242"/>
    </source>
</evidence>
<dbReference type="Gene3D" id="1.10.10.2030">
    <property type="entry name" value="DNA/RNA-binding protein Kin17, conserved domain"/>
    <property type="match status" value="1"/>
</dbReference>
<dbReference type="GO" id="GO:0003723">
    <property type="term" value="F:RNA binding"/>
    <property type="evidence" value="ECO:0007669"/>
    <property type="project" value="UniProtKB-KW"/>
</dbReference>
<keyword evidence="5" id="KW-0963">Cytoplasm</keyword>
<dbReference type="InterPro" id="IPR037321">
    <property type="entry name" value="KIN17-like"/>
</dbReference>
<evidence type="ECO:0000256" key="8">
    <source>
        <dbReference type="ARBA" id="ARBA00022723"/>
    </source>
</evidence>
<evidence type="ECO:0000256" key="16">
    <source>
        <dbReference type="ARBA" id="ARBA00023172"/>
    </source>
</evidence>
<dbReference type="KEGG" id="nss:113422835"/>
<evidence type="ECO:0000256" key="14">
    <source>
        <dbReference type="ARBA" id="ARBA00023054"/>
    </source>
</evidence>
<comment type="subcellular location">
    <subcellularLocation>
        <location evidence="2">Cytoplasm</location>
    </subcellularLocation>
    <subcellularLocation>
        <location evidence="1">Nucleus</location>
    </subcellularLocation>
</comment>
<keyword evidence="15" id="KW-0238">DNA-binding</keyword>
<evidence type="ECO:0000259" key="24">
    <source>
        <dbReference type="SMART" id="SM01253"/>
    </source>
</evidence>
<dbReference type="GO" id="GO:0005737">
    <property type="term" value="C:cytoplasm"/>
    <property type="evidence" value="ECO:0007669"/>
    <property type="project" value="UniProtKB-SubCell"/>
</dbReference>
<dbReference type="PANTHER" id="PTHR12805:SF0">
    <property type="entry name" value="DNA_RNA-BINDING PROTEIN KIN17"/>
    <property type="match status" value="1"/>
</dbReference>
<name>A0A6J1VGR5_9SAUR</name>
<dbReference type="InterPro" id="IPR041330">
    <property type="entry name" value="KN17_SH3"/>
</dbReference>
<dbReference type="SMART" id="SM01253">
    <property type="entry name" value="Kin17_mid"/>
    <property type="match status" value="1"/>
</dbReference>
<keyword evidence="11" id="KW-0862">Zinc</keyword>
<dbReference type="GO" id="GO:0006281">
    <property type="term" value="P:DNA repair"/>
    <property type="evidence" value="ECO:0007669"/>
    <property type="project" value="UniProtKB-KW"/>
</dbReference>
<dbReference type="InterPro" id="IPR041995">
    <property type="entry name" value="KOW_KIN17"/>
</dbReference>
<evidence type="ECO:0000256" key="6">
    <source>
        <dbReference type="ARBA" id="ARBA00022664"/>
    </source>
</evidence>
<dbReference type="Pfam" id="PF18131">
    <property type="entry name" value="KN17_SH3"/>
    <property type="match status" value="1"/>
</dbReference>
<keyword evidence="13" id="KW-0346">Stress response</keyword>
<evidence type="ECO:0000256" key="21">
    <source>
        <dbReference type="ARBA" id="ARBA00067573"/>
    </source>
</evidence>
<dbReference type="Gene3D" id="2.30.30.140">
    <property type="match status" value="1"/>
</dbReference>
<comment type="function">
    <text evidence="19">Involved in DNA replication and the cellular response to DNA damage. May participate in DNA replication factories and create a bridge between DNA replication and repair mediated by high molecular weight complexes. May play a role in illegitimate recombination and regulation of gene expression. May participate in mRNA processing. Binds, in vitro, to double-stranded DNA. Also shown to bind preferentially to curved DNA in vitro and in vivo. Binds via its C-terminal domain to RNA in vitro.</text>
</comment>
<dbReference type="Pfam" id="PF10357">
    <property type="entry name" value="WH_KIN17"/>
    <property type="match status" value="1"/>
</dbReference>
<evidence type="ECO:0000256" key="3">
    <source>
        <dbReference type="ARBA" id="ARBA00008517"/>
    </source>
</evidence>
<dbReference type="GeneID" id="113422835"/>
<dbReference type="PANTHER" id="PTHR12805">
    <property type="entry name" value="KIN17 KIN, ANTIGENIC DETERMINANT OF RECA PROTEIN HOMOLOG"/>
    <property type="match status" value="1"/>
</dbReference>
<evidence type="ECO:0000256" key="7">
    <source>
        <dbReference type="ARBA" id="ARBA00022705"/>
    </source>
</evidence>
<keyword evidence="9" id="KW-0227">DNA damage</keyword>
<dbReference type="CTD" id="22944"/>
<keyword evidence="8" id="KW-0479">Metal-binding</keyword>
<dbReference type="Pfam" id="PF25092">
    <property type="entry name" value="SH3_KIN17_C"/>
    <property type="match status" value="1"/>
</dbReference>
<evidence type="ECO:0000256" key="11">
    <source>
        <dbReference type="ARBA" id="ARBA00022833"/>
    </source>
</evidence>
<keyword evidence="18" id="KW-0539">Nucleus</keyword>
<dbReference type="Pfam" id="PF25095">
    <property type="entry name" value="C2H2-zf_KIN17"/>
    <property type="match status" value="1"/>
</dbReference>
<evidence type="ECO:0000256" key="13">
    <source>
        <dbReference type="ARBA" id="ARBA00023016"/>
    </source>
</evidence>
<organism evidence="25 26">
    <name type="scientific">Notechis scutatus</name>
    <name type="common">mainland tiger snake</name>
    <dbReference type="NCBI Taxonomy" id="8663"/>
    <lineage>
        <taxon>Eukaryota</taxon>
        <taxon>Metazoa</taxon>
        <taxon>Chordata</taxon>
        <taxon>Craniata</taxon>
        <taxon>Vertebrata</taxon>
        <taxon>Euteleostomi</taxon>
        <taxon>Lepidosauria</taxon>
        <taxon>Squamata</taxon>
        <taxon>Bifurcata</taxon>
        <taxon>Unidentata</taxon>
        <taxon>Episquamata</taxon>
        <taxon>Toxicofera</taxon>
        <taxon>Serpentes</taxon>
        <taxon>Colubroidea</taxon>
        <taxon>Elapidae</taxon>
        <taxon>Hydrophiinae</taxon>
        <taxon>Notechis</taxon>
    </lineage>
</organism>
<evidence type="ECO:0000256" key="22">
    <source>
        <dbReference type="ARBA" id="ARBA00079987"/>
    </source>
</evidence>
<keyword evidence="12" id="KW-0694">RNA-binding</keyword>
<dbReference type="GO" id="GO:0006260">
    <property type="term" value="P:DNA replication"/>
    <property type="evidence" value="ECO:0007669"/>
    <property type="project" value="UniProtKB-KW"/>
</dbReference>
<dbReference type="InterPro" id="IPR036236">
    <property type="entry name" value="Znf_C2H2_sf"/>
</dbReference>
<dbReference type="Gene3D" id="2.30.30.30">
    <property type="match status" value="1"/>
</dbReference>
<keyword evidence="16" id="KW-0233">DNA recombination</keyword>